<feature type="transmembrane region" description="Helical" evidence="1">
    <location>
        <begin position="58"/>
        <end position="81"/>
    </location>
</feature>
<gene>
    <name evidence="3" type="ORF">VN24_11860</name>
</gene>
<evidence type="ECO:0000313" key="3">
    <source>
        <dbReference type="EMBL" id="AJY77676.1"/>
    </source>
</evidence>
<feature type="transmembrane region" description="Helical" evidence="1">
    <location>
        <begin position="106"/>
        <end position="128"/>
    </location>
</feature>
<keyword evidence="1" id="KW-1133">Transmembrane helix</keyword>
<dbReference type="KEGG" id="pbj:VN24_11860"/>
<dbReference type="PANTHER" id="PTHR35342:SF5">
    <property type="entry name" value="TRICARBOXYLIC TRANSPORT PROTEIN"/>
    <property type="match status" value="1"/>
</dbReference>
<dbReference type="RefSeq" id="WP_045673219.1">
    <property type="nucleotide sequence ID" value="NZ_CP011058.1"/>
</dbReference>
<keyword evidence="1" id="KW-0472">Membrane</keyword>
<feature type="domain" description="DUF112" evidence="2">
    <location>
        <begin position="17"/>
        <end position="438"/>
    </location>
</feature>
<feature type="transmembrane region" description="Helical" evidence="1">
    <location>
        <begin position="18"/>
        <end position="46"/>
    </location>
</feature>
<feature type="transmembrane region" description="Helical" evidence="1">
    <location>
        <begin position="166"/>
        <end position="184"/>
    </location>
</feature>
<feature type="transmembrane region" description="Helical" evidence="1">
    <location>
        <begin position="140"/>
        <end position="160"/>
    </location>
</feature>
<dbReference type="STRING" id="1126833.VN24_11860"/>
<dbReference type="PATRIC" id="fig|1126833.4.peg.2595"/>
<feature type="transmembrane region" description="Helical" evidence="1">
    <location>
        <begin position="196"/>
        <end position="216"/>
    </location>
</feature>
<dbReference type="Proteomes" id="UP000032633">
    <property type="component" value="Chromosome"/>
</dbReference>
<keyword evidence="4" id="KW-1185">Reference proteome</keyword>
<dbReference type="OrthoDB" id="9781349at2"/>
<evidence type="ECO:0000259" key="2">
    <source>
        <dbReference type="Pfam" id="PF01970"/>
    </source>
</evidence>
<feature type="transmembrane region" description="Helical" evidence="1">
    <location>
        <begin position="383"/>
        <end position="406"/>
    </location>
</feature>
<organism evidence="3 4">
    <name type="scientific">Paenibacillus beijingensis</name>
    <dbReference type="NCBI Taxonomy" id="1126833"/>
    <lineage>
        <taxon>Bacteria</taxon>
        <taxon>Bacillati</taxon>
        <taxon>Bacillota</taxon>
        <taxon>Bacilli</taxon>
        <taxon>Bacillales</taxon>
        <taxon>Paenibacillaceae</taxon>
        <taxon>Paenibacillus</taxon>
    </lineage>
</organism>
<sequence length="502" mass="53273">MIHLLQAFEEVMKPINLFYLFIGTLAGIIAGCIPGLTFTTAIMLAFPFTFGMEPISGLTLMIGIYTGGASGGLIASTLIGIPGTPSSVTTMFDGYPMTLKGEPGRALGLGILSSAVGTVFGALILFFLGPLVAMISLKFGPWEVFSLVLFALTLIAGLSGKSLLKGLIAGLIGLLIGTIGYDPAGQLRFDFGMDSLSSGISPLPVLIGLFAMSQLMKNVEEVRTQIGKFKTKTKIRIPMLQVCKDLVREKFALFQSSTIGVIIGALPAAGAETAAFIAYDQAKRFSKEKDEYGKGHAGGIIASEASNNANAGGAFIPSITLGIPGDMAQAVMFGVLILHGITPGPGLFQAQPVLVNSIFVALMLSAFAMLFTQTALLPLLIRISYIPLSILVPSIIVCSSVGSFALNNQMFDVWMIVIFGLVGYVLEKIDVPLGPVILGLLLGPKAEEELLKAYQINPEITPFFTQPISLLFIVLSIGSIGFTLWQNHKEKKGEKVRMPVDI</sequence>
<dbReference type="HOGENOM" id="CLU_022936_2_0_9"/>
<feature type="transmembrane region" description="Helical" evidence="1">
    <location>
        <begin position="463"/>
        <end position="485"/>
    </location>
</feature>
<reference evidence="4" key="2">
    <citation type="submission" date="2015-03" db="EMBL/GenBank/DDBJ databases">
        <title>Genome sequence of Paenibacillus beijingensis strain DSM 24997T.</title>
        <authorList>
            <person name="Kwak Y."/>
            <person name="Shin J.-H."/>
        </authorList>
    </citation>
    <scope>NUCLEOTIDE SEQUENCE [LARGE SCALE GENOMIC DNA]</scope>
    <source>
        <strain evidence="4">DSM 24997</strain>
    </source>
</reference>
<dbReference type="EMBL" id="CP011058">
    <property type="protein sequence ID" value="AJY77676.1"/>
    <property type="molecule type" value="Genomic_DNA"/>
</dbReference>
<dbReference type="PANTHER" id="PTHR35342">
    <property type="entry name" value="TRICARBOXYLIC TRANSPORT PROTEIN"/>
    <property type="match status" value="1"/>
</dbReference>
<proteinExistence type="predicted"/>
<dbReference type="Pfam" id="PF01970">
    <property type="entry name" value="TctA"/>
    <property type="match status" value="1"/>
</dbReference>
<feature type="transmembrane region" description="Helical" evidence="1">
    <location>
        <begin position="259"/>
        <end position="279"/>
    </location>
</feature>
<evidence type="ECO:0000256" key="1">
    <source>
        <dbReference type="SAM" id="Phobius"/>
    </source>
</evidence>
<feature type="transmembrane region" description="Helical" evidence="1">
    <location>
        <begin position="413"/>
        <end position="443"/>
    </location>
</feature>
<keyword evidence="1" id="KW-0812">Transmembrane</keyword>
<reference evidence="3 4" key="1">
    <citation type="journal article" date="2015" name="J. Biotechnol.">
        <title>Complete genome sequence of Paenibacillus beijingensis 7188(T) (=DSM 24997(T)), a novel rhizobacterium from jujube garden soil.</title>
        <authorList>
            <person name="Kwak Y."/>
            <person name="Shin J.H."/>
        </authorList>
    </citation>
    <scope>NUCLEOTIDE SEQUENCE [LARGE SCALE GENOMIC DNA]</scope>
    <source>
        <strain evidence="3 4">DSM 24997</strain>
    </source>
</reference>
<name>A0A0D5NR02_9BACL</name>
<protein>
    <submittedName>
        <fullName evidence="3">Tat pathway signal protein</fullName>
    </submittedName>
</protein>
<accession>A0A0D5NR02</accession>
<evidence type="ECO:0000313" key="4">
    <source>
        <dbReference type="Proteomes" id="UP000032633"/>
    </source>
</evidence>
<dbReference type="InterPro" id="IPR002823">
    <property type="entry name" value="DUF112_TM"/>
</dbReference>
<feature type="transmembrane region" description="Helical" evidence="1">
    <location>
        <begin position="353"/>
        <end position="371"/>
    </location>
</feature>
<dbReference type="AlphaFoldDB" id="A0A0D5NR02"/>